<evidence type="ECO:0000256" key="1">
    <source>
        <dbReference type="ARBA" id="ARBA00012528"/>
    </source>
</evidence>
<evidence type="ECO:0000259" key="4">
    <source>
        <dbReference type="PROSITE" id="PS50110"/>
    </source>
</evidence>
<name>L0DLA2_SINAD</name>
<dbReference type="SMART" id="SM00267">
    <property type="entry name" value="GGDEF"/>
    <property type="match status" value="1"/>
</dbReference>
<feature type="domain" description="Response regulatory" evidence="4">
    <location>
        <begin position="2"/>
        <end position="118"/>
    </location>
</feature>
<dbReference type="InterPro" id="IPR050469">
    <property type="entry name" value="Diguanylate_Cyclase"/>
</dbReference>
<comment type="catalytic activity">
    <reaction evidence="2">
        <text>2 GTP = 3',3'-c-di-GMP + 2 diphosphate</text>
        <dbReference type="Rhea" id="RHEA:24898"/>
        <dbReference type="ChEBI" id="CHEBI:33019"/>
        <dbReference type="ChEBI" id="CHEBI:37565"/>
        <dbReference type="ChEBI" id="CHEBI:58805"/>
        <dbReference type="EC" id="2.7.7.65"/>
    </reaction>
</comment>
<dbReference type="GO" id="GO:0000160">
    <property type="term" value="P:phosphorelay signal transduction system"/>
    <property type="evidence" value="ECO:0007669"/>
    <property type="project" value="InterPro"/>
</dbReference>
<dbReference type="GO" id="GO:0043709">
    <property type="term" value="P:cell adhesion involved in single-species biofilm formation"/>
    <property type="evidence" value="ECO:0007669"/>
    <property type="project" value="TreeGrafter"/>
</dbReference>
<dbReference type="EC" id="2.7.7.65" evidence="1"/>
<dbReference type="CDD" id="cd17574">
    <property type="entry name" value="REC_OmpR"/>
    <property type="match status" value="1"/>
</dbReference>
<accession>L0DLA2</accession>
<dbReference type="CDD" id="cd01949">
    <property type="entry name" value="GGDEF"/>
    <property type="match status" value="1"/>
</dbReference>
<feature type="modified residue" description="4-aspartylphosphate" evidence="3">
    <location>
        <position position="51"/>
    </location>
</feature>
<evidence type="ECO:0000313" key="7">
    <source>
        <dbReference type="Proteomes" id="UP000010798"/>
    </source>
</evidence>
<dbReference type="PANTHER" id="PTHR45138:SF9">
    <property type="entry name" value="DIGUANYLATE CYCLASE DGCM-RELATED"/>
    <property type="match status" value="1"/>
</dbReference>
<evidence type="ECO:0000313" key="6">
    <source>
        <dbReference type="EMBL" id="AGA29431.1"/>
    </source>
</evidence>
<dbReference type="InterPro" id="IPR000160">
    <property type="entry name" value="GGDEF_dom"/>
</dbReference>
<dbReference type="InterPro" id="IPR029787">
    <property type="entry name" value="Nucleotide_cyclase"/>
</dbReference>
<evidence type="ECO:0000256" key="3">
    <source>
        <dbReference type="PROSITE-ProRule" id="PRU00169"/>
    </source>
</evidence>
<dbReference type="Gene3D" id="3.40.50.2300">
    <property type="match status" value="1"/>
</dbReference>
<evidence type="ECO:0000259" key="5">
    <source>
        <dbReference type="PROSITE" id="PS50887"/>
    </source>
</evidence>
<dbReference type="EMBL" id="CP003364">
    <property type="protein sequence ID" value="AGA29431.1"/>
    <property type="molecule type" value="Genomic_DNA"/>
</dbReference>
<dbReference type="FunFam" id="3.30.70.270:FF:000001">
    <property type="entry name" value="Diguanylate cyclase domain protein"/>
    <property type="match status" value="1"/>
</dbReference>
<dbReference type="SUPFAM" id="SSF52172">
    <property type="entry name" value="CheY-like"/>
    <property type="match status" value="1"/>
</dbReference>
<gene>
    <name evidence="6" type="ordered locus">Sinac_5281</name>
</gene>
<dbReference type="InterPro" id="IPR001789">
    <property type="entry name" value="Sig_transdc_resp-reg_receiver"/>
</dbReference>
<organism evidence="6 7">
    <name type="scientific">Singulisphaera acidiphila (strain ATCC BAA-1392 / DSM 18658 / VKM B-2454 / MOB10)</name>
    <dbReference type="NCBI Taxonomy" id="886293"/>
    <lineage>
        <taxon>Bacteria</taxon>
        <taxon>Pseudomonadati</taxon>
        <taxon>Planctomycetota</taxon>
        <taxon>Planctomycetia</taxon>
        <taxon>Isosphaerales</taxon>
        <taxon>Isosphaeraceae</taxon>
        <taxon>Singulisphaera</taxon>
    </lineage>
</organism>
<evidence type="ECO:0000256" key="2">
    <source>
        <dbReference type="ARBA" id="ARBA00034247"/>
    </source>
</evidence>
<dbReference type="PANTHER" id="PTHR45138">
    <property type="entry name" value="REGULATORY COMPONENTS OF SENSORY TRANSDUCTION SYSTEM"/>
    <property type="match status" value="1"/>
</dbReference>
<keyword evidence="3" id="KW-0597">Phosphoprotein</keyword>
<dbReference type="Gene3D" id="3.30.70.270">
    <property type="match status" value="1"/>
</dbReference>
<dbReference type="GO" id="GO:0005886">
    <property type="term" value="C:plasma membrane"/>
    <property type="evidence" value="ECO:0007669"/>
    <property type="project" value="TreeGrafter"/>
</dbReference>
<dbReference type="PROSITE" id="PS50110">
    <property type="entry name" value="RESPONSE_REGULATORY"/>
    <property type="match status" value="1"/>
</dbReference>
<dbReference type="Proteomes" id="UP000010798">
    <property type="component" value="Chromosome"/>
</dbReference>
<proteinExistence type="predicted"/>
<dbReference type="InterPro" id="IPR043128">
    <property type="entry name" value="Rev_trsase/Diguanyl_cyclase"/>
</dbReference>
<dbReference type="HOGENOM" id="CLU_000445_11_28_0"/>
<dbReference type="STRING" id="886293.Sinac_5281"/>
<dbReference type="SMART" id="SM00448">
    <property type="entry name" value="REC"/>
    <property type="match status" value="1"/>
</dbReference>
<protein>
    <recommendedName>
        <fullName evidence="1">diguanylate cyclase</fullName>
        <ecNumber evidence="1">2.7.7.65</ecNumber>
    </recommendedName>
</protein>
<dbReference type="GO" id="GO:1902201">
    <property type="term" value="P:negative regulation of bacterial-type flagellum-dependent cell motility"/>
    <property type="evidence" value="ECO:0007669"/>
    <property type="project" value="TreeGrafter"/>
</dbReference>
<dbReference type="AlphaFoldDB" id="L0DLA2"/>
<reference evidence="6 7" key="1">
    <citation type="submission" date="2012-02" db="EMBL/GenBank/DDBJ databases">
        <title>Complete sequence of chromosome of Singulisphaera acidiphila DSM 18658.</title>
        <authorList>
            <consortium name="US DOE Joint Genome Institute (JGI-PGF)"/>
            <person name="Lucas S."/>
            <person name="Copeland A."/>
            <person name="Lapidus A."/>
            <person name="Glavina del Rio T."/>
            <person name="Dalin E."/>
            <person name="Tice H."/>
            <person name="Bruce D."/>
            <person name="Goodwin L."/>
            <person name="Pitluck S."/>
            <person name="Peters L."/>
            <person name="Ovchinnikova G."/>
            <person name="Chertkov O."/>
            <person name="Kyrpides N."/>
            <person name="Mavromatis K."/>
            <person name="Ivanova N."/>
            <person name="Brettin T."/>
            <person name="Detter J.C."/>
            <person name="Han C."/>
            <person name="Larimer F."/>
            <person name="Land M."/>
            <person name="Hauser L."/>
            <person name="Markowitz V."/>
            <person name="Cheng J.-F."/>
            <person name="Hugenholtz P."/>
            <person name="Woyke T."/>
            <person name="Wu D."/>
            <person name="Tindall B."/>
            <person name="Pomrenke H."/>
            <person name="Brambilla E."/>
            <person name="Klenk H.-P."/>
            <person name="Eisen J.A."/>
        </authorList>
    </citation>
    <scope>NUCLEOTIDE SEQUENCE [LARGE SCALE GENOMIC DNA]</scope>
    <source>
        <strain evidence="7">ATCC BAA-1392 / DSM 18658 / VKM B-2454 / MOB10</strain>
    </source>
</reference>
<keyword evidence="7" id="KW-1185">Reference proteome</keyword>
<dbReference type="OrthoDB" id="244535at2"/>
<dbReference type="eggNOG" id="COG3706">
    <property type="taxonomic scope" value="Bacteria"/>
</dbReference>
<dbReference type="KEGG" id="saci:Sinac_5281"/>
<dbReference type="GO" id="GO:0052621">
    <property type="term" value="F:diguanylate cyclase activity"/>
    <property type="evidence" value="ECO:0007669"/>
    <property type="project" value="UniProtKB-EC"/>
</dbReference>
<feature type="domain" description="GGDEF" evidence="5">
    <location>
        <begin position="168"/>
        <end position="297"/>
    </location>
</feature>
<sequence length="313" mass="34225">MKILVADDESTPALFLRRTLERLGHDVVMTLDGLEAWDRLQEGHYRLVITDWMMPGLDGLDLCRKIRSRVDSSYTYIILLTAREGLQDRLAGLTAGADDFLSKPTDPAELSARVAIAGRIVAMQEELERKNLQLAELATTDGLTGLKNRRSFNEALPTACSLAVRCGYPLSLIMIDVDHFKTLNDTFGHPAGDAVLATLADILKGGTRDHDIVARYGGEEFAVLLPATTADAASLLAERLRSIIRNYPWPQRPMTVSAGVATTGTGLATGPELLEAADRALYHSKRSGRNQITHHDLFLRGAVSGLLRDPLGR</sequence>
<dbReference type="Pfam" id="PF00072">
    <property type="entry name" value="Response_reg"/>
    <property type="match status" value="1"/>
</dbReference>
<dbReference type="RefSeq" id="WP_015248534.1">
    <property type="nucleotide sequence ID" value="NC_019892.1"/>
</dbReference>
<dbReference type="PROSITE" id="PS50887">
    <property type="entry name" value="GGDEF"/>
    <property type="match status" value="1"/>
</dbReference>
<dbReference type="NCBIfam" id="TIGR00254">
    <property type="entry name" value="GGDEF"/>
    <property type="match status" value="1"/>
</dbReference>
<dbReference type="SUPFAM" id="SSF55073">
    <property type="entry name" value="Nucleotide cyclase"/>
    <property type="match status" value="1"/>
</dbReference>
<dbReference type="Pfam" id="PF00990">
    <property type="entry name" value="GGDEF"/>
    <property type="match status" value="1"/>
</dbReference>
<dbReference type="InterPro" id="IPR011006">
    <property type="entry name" value="CheY-like_superfamily"/>
</dbReference>